<dbReference type="EMBL" id="FJOG01000078">
    <property type="protein sequence ID" value="CZR69733.1"/>
    <property type="molecule type" value="Genomic_DNA"/>
</dbReference>
<dbReference type="OrthoDB" id="5291209at2759"/>
<reference evidence="2 3" key="1">
    <citation type="submission" date="2016-03" db="EMBL/GenBank/DDBJ databases">
        <authorList>
            <person name="Ploux O."/>
        </authorList>
    </citation>
    <scope>NUCLEOTIDE SEQUENCE [LARGE SCALE GENOMIC DNA]</scope>
    <source>
        <strain evidence="2 3">UAMH 11012</strain>
    </source>
</reference>
<feature type="chain" id="PRO_5013176989" description="Peptidase A1 domain-containing protein" evidence="1">
    <location>
        <begin position="23"/>
        <end position="373"/>
    </location>
</feature>
<dbReference type="Proteomes" id="UP000184330">
    <property type="component" value="Unassembled WGS sequence"/>
</dbReference>
<evidence type="ECO:0008006" key="4">
    <source>
        <dbReference type="Google" id="ProtNLM"/>
    </source>
</evidence>
<accession>A0A1L7XXF0</accession>
<name>A0A1L7XXF0_9HELO</name>
<organism evidence="2 3">
    <name type="scientific">Phialocephala subalpina</name>
    <dbReference type="NCBI Taxonomy" id="576137"/>
    <lineage>
        <taxon>Eukaryota</taxon>
        <taxon>Fungi</taxon>
        <taxon>Dikarya</taxon>
        <taxon>Ascomycota</taxon>
        <taxon>Pezizomycotina</taxon>
        <taxon>Leotiomycetes</taxon>
        <taxon>Helotiales</taxon>
        <taxon>Mollisiaceae</taxon>
        <taxon>Phialocephala</taxon>
        <taxon>Phialocephala fortinii species complex</taxon>
    </lineage>
</organism>
<evidence type="ECO:0000256" key="1">
    <source>
        <dbReference type="SAM" id="SignalP"/>
    </source>
</evidence>
<proteinExistence type="predicted"/>
<keyword evidence="3" id="KW-1185">Reference proteome</keyword>
<dbReference type="STRING" id="576137.A0A1L7XXF0"/>
<gene>
    <name evidence="2" type="ORF">PAC_19633</name>
</gene>
<dbReference type="AlphaFoldDB" id="A0A1L7XXF0"/>
<evidence type="ECO:0000313" key="2">
    <source>
        <dbReference type="EMBL" id="CZR69733.1"/>
    </source>
</evidence>
<feature type="signal peptide" evidence="1">
    <location>
        <begin position="1"/>
        <end position="22"/>
    </location>
</feature>
<sequence>MLFQQFLRVLGATSVLTAGANASDYDGFNTSALIPFVDVDSAIPFTDYQLVNFWFSSDISSTNYTPFVDTGSTGMVISAIDIPEWNLSEASCYPSGWEYLSSSKRLYTGNWIPKDVYFNLEDPDHEVIHSQVPVLCVTSVTICNGTTKYNSTVNEGSCPTDPDGYLPPVTEYPTGIRIMGVGFDRQGDGMPQGTPDKNPFLNVVRIGGTLEDFWPGYIITKEGVTIGLTEENMEGMEYVWLPMIDSTTPRNPFDWGAIPACMSVDGATCSVGTALLDTGLSNSYITLPSNASVSLSPNSTLLVSGSDVKIDFGVALDEFVVGENVTEGVTPTKVSVALNDARVPFVNTGRHVYRAWEVAFDAPLGRVGFRPVS</sequence>
<protein>
    <recommendedName>
        <fullName evidence="4">Peptidase A1 domain-containing protein</fullName>
    </recommendedName>
</protein>
<evidence type="ECO:0000313" key="3">
    <source>
        <dbReference type="Proteomes" id="UP000184330"/>
    </source>
</evidence>
<keyword evidence="1" id="KW-0732">Signal</keyword>